<evidence type="ECO:0000259" key="6">
    <source>
        <dbReference type="PROSITE" id="PS51918"/>
    </source>
</evidence>
<keyword evidence="5" id="KW-0411">Iron-sulfur</keyword>
<dbReference type="InterPro" id="IPR023404">
    <property type="entry name" value="rSAM_horseshoe"/>
</dbReference>
<dbReference type="Proteomes" id="UP000179266">
    <property type="component" value="Unassembled WGS sequence"/>
</dbReference>
<proteinExistence type="predicted"/>
<reference evidence="7 8" key="1">
    <citation type="journal article" date="2016" name="Nat. Commun.">
        <title>Thousands of microbial genomes shed light on interconnected biogeochemical processes in an aquifer system.</title>
        <authorList>
            <person name="Anantharaman K."/>
            <person name="Brown C.T."/>
            <person name="Hug L.A."/>
            <person name="Sharon I."/>
            <person name="Castelle C.J."/>
            <person name="Probst A.J."/>
            <person name="Thomas B.C."/>
            <person name="Singh A."/>
            <person name="Wilkins M.J."/>
            <person name="Karaoz U."/>
            <person name="Brodie E.L."/>
            <person name="Williams K.H."/>
            <person name="Hubbard S.S."/>
            <person name="Banfield J.F."/>
        </authorList>
    </citation>
    <scope>NUCLEOTIDE SEQUENCE [LARGE SCALE GENOMIC DNA]</scope>
</reference>
<comment type="caution">
    <text evidence="7">The sequence shown here is derived from an EMBL/GenBank/DDBJ whole genome shotgun (WGS) entry which is preliminary data.</text>
</comment>
<keyword evidence="4" id="KW-0408">Iron</keyword>
<dbReference type="AlphaFoldDB" id="A0A1F7RRK3"/>
<dbReference type="GO" id="GO:0005829">
    <property type="term" value="C:cytosol"/>
    <property type="evidence" value="ECO:0007669"/>
    <property type="project" value="TreeGrafter"/>
</dbReference>
<dbReference type="InterPro" id="IPR058240">
    <property type="entry name" value="rSAM_sf"/>
</dbReference>
<dbReference type="SUPFAM" id="SSF102114">
    <property type="entry name" value="Radical SAM enzymes"/>
    <property type="match status" value="1"/>
</dbReference>
<dbReference type="Gene3D" id="3.80.30.20">
    <property type="entry name" value="tm_1862 like domain"/>
    <property type="match status" value="1"/>
</dbReference>
<evidence type="ECO:0000256" key="4">
    <source>
        <dbReference type="ARBA" id="ARBA00023004"/>
    </source>
</evidence>
<name>A0A1F7RRK3_9BACT</name>
<dbReference type="Pfam" id="PF04055">
    <property type="entry name" value="Radical_SAM"/>
    <property type="match status" value="1"/>
</dbReference>
<dbReference type="PROSITE" id="PS51918">
    <property type="entry name" value="RADICAL_SAM"/>
    <property type="match status" value="1"/>
</dbReference>
<evidence type="ECO:0000256" key="3">
    <source>
        <dbReference type="ARBA" id="ARBA00022723"/>
    </source>
</evidence>
<dbReference type="GO" id="GO:0051536">
    <property type="term" value="F:iron-sulfur cluster binding"/>
    <property type="evidence" value="ECO:0007669"/>
    <property type="project" value="UniProtKB-KW"/>
</dbReference>
<dbReference type="InterPro" id="IPR006638">
    <property type="entry name" value="Elp3/MiaA/NifB-like_rSAM"/>
</dbReference>
<keyword evidence="3" id="KW-0479">Metal-binding</keyword>
<evidence type="ECO:0000256" key="2">
    <source>
        <dbReference type="ARBA" id="ARBA00022691"/>
    </source>
</evidence>
<comment type="cofactor">
    <cofactor evidence="1">
        <name>[4Fe-4S] cluster</name>
        <dbReference type="ChEBI" id="CHEBI:49883"/>
    </cofactor>
</comment>
<dbReference type="SMART" id="SM00729">
    <property type="entry name" value="Elp3"/>
    <property type="match status" value="1"/>
</dbReference>
<dbReference type="InterPro" id="IPR007197">
    <property type="entry name" value="rSAM"/>
</dbReference>
<evidence type="ECO:0000313" key="7">
    <source>
        <dbReference type="EMBL" id="OGL43674.1"/>
    </source>
</evidence>
<sequence>MRLLKDKYGIKEIMFEDDNVTADAKRAKLLFSRMIEEGLDFVWDTPNGAGVWSMDEEMIDLMKKSGCVRLHFPVESGSQYVLNSIIKKPLNLERVKKLLKYCQKINLHHSMFLVIGMPGEKLSDMWESFKFAAECGCYTPHISVATPYPGTKLFEDCVKNNYFSKPFSLDDLFIRSFLIKTPDWNEEDLKRILFKGNLYLKLKSIILQPSKIIEYARKIISRPHRVIEFFKHI</sequence>
<evidence type="ECO:0000313" key="8">
    <source>
        <dbReference type="Proteomes" id="UP000179266"/>
    </source>
</evidence>
<accession>A0A1F7RRK3</accession>
<dbReference type="InterPro" id="IPR051198">
    <property type="entry name" value="BchE-like"/>
</dbReference>
<gene>
    <name evidence="7" type="ORF">A2161_19470</name>
</gene>
<protein>
    <recommendedName>
        <fullName evidence="6">Radical SAM core domain-containing protein</fullName>
    </recommendedName>
</protein>
<organism evidence="7 8">
    <name type="scientific">Candidatus Schekmanbacteria bacterium RBG_13_48_7</name>
    <dbReference type="NCBI Taxonomy" id="1817878"/>
    <lineage>
        <taxon>Bacteria</taxon>
        <taxon>Candidatus Schekmaniibacteriota</taxon>
    </lineage>
</organism>
<evidence type="ECO:0000256" key="1">
    <source>
        <dbReference type="ARBA" id="ARBA00001966"/>
    </source>
</evidence>
<dbReference type="EMBL" id="MGDD01000259">
    <property type="protein sequence ID" value="OGL43674.1"/>
    <property type="molecule type" value="Genomic_DNA"/>
</dbReference>
<dbReference type="GO" id="GO:0046872">
    <property type="term" value="F:metal ion binding"/>
    <property type="evidence" value="ECO:0007669"/>
    <property type="project" value="UniProtKB-KW"/>
</dbReference>
<keyword evidence="2" id="KW-0949">S-adenosyl-L-methionine</keyword>
<dbReference type="GO" id="GO:0003824">
    <property type="term" value="F:catalytic activity"/>
    <property type="evidence" value="ECO:0007669"/>
    <property type="project" value="InterPro"/>
</dbReference>
<dbReference type="PANTHER" id="PTHR43409">
    <property type="entry name" value="ANAEROBIC MAGNESIUM-PROTOPORPHYRIN IX MONOMETHYL ESTER CYCLASE-RELATED"/>
    <property type="match status" value="1"/>
</dbReference>
<evidence type="ECO:0000256" key="5">
    <source>
        <dbReference type="ARBA" id="ARBA00023014"/>
    </source>
</evidence>
<dbReference type="PANTHER" id="PTHR43409:SF16">
    <property type="entry name" value="SLR0320 PROTEIN"/>
    <property type="match status" value="1"/>
</dbReference>
<feature type="domain" description="Radical SAM core" evidence="6">
    <location>
        <begin position="1"/>
        <end position="183"/>
    </location>
</feature>